<dbReference type="eggNOG" id="COG0760">
    <property type="taxonomic scope" value="Bacteria"/>
</dbReference>
<name>I3Y6S0_THIV6</name>
<dbReference type="Pfam" id="PF13624">
    <property type="entry name" value="SurA_N_3"/>
    <property type="match status" value="1"/>
</dbReference>
<dbReference type="RefSeq" id="WP_014777184.1">
    <property type="nucleotide sequence ID" value="NC_018012.1"/>
</dbReference>
<dbReference type="InterPro" id="IPR027304">
    <property type="entry name" value="Trigger_fact/SurA_dom_sf"/>
</dbReference>
<dbReference type="GO" id="GO:0005886">
    <property type="term" value="C:plasma membrane"/>
    <property type="evidence" value="ECO:0007669"/>
    <property type="project" value="UniProtKB-SubCell"/>
</dbReference>
<protein>
    <recommendedName>
        <fullName evidence="9">Periplasmic chaperone PpiD</fullName>
    </recommendedName>
    <alternativeName>
        <fullName evidence="10">Periplasmic folding chaperone</fullName>
    </alternativeName>
</protein>
<dbReference type="InterPro" id="IPR052029">
    <property type="entry name" value="PpiD_chaperone"/>
</dbReference>
<dbReference type="Gene3D" id="3.10.50.40">
    <property type="match status" value="1"/>
</dbReference>
<evidence type="ECO:0000256" key="1">
    <source>
        <dbReference type="ARBA" id="ARBA00004382"/>
    </source>
</evidence>
<keyword evidence="2" id="KW-1003">Cell membrane</keyword>
<feature type="domain" description="PpiC" evidence="13">
    <location>
        <begin position="265"/>
        <end position="367"/>
    </location>
</feature>
<dbReference type="SUPFAM" id="SSF54534">
    <property type="entry name" value="FKBP-like"/>
    <property type="match status" value="1"/>
</dbReference>
<dbReference type="AlphaFoldDB" id="I3Y6S0"/>
<dbReference type="STRING" id="765911.Thivi_0634"/>
<dbReference type="PROSITE" id="PS50198">
    <property type="entry name" value="PPIC_PPIASE_2"/>
    <property type="match status" value="1"/>
</dbReference>
<dbReference type="InterPro" id="IPR000297">
    <property type="entry name" value="PPIase_PpiC"/>
</dbReference>
<evidence type="ECO:0000256" key="11">
    <source>
        <dbReference type="PROSITE-ProRule" id="PRU00278"/>
    </source>
</evidence>
<evidence type="ECO:0000313" key="14">
    <source>
        <dbReference type="EMBL" id="AFL72688.1"/>
    </source>
</evidence>
<keyword evidence="11 14" id="KW-0413">Isomerase</keyword>
<reference evidence="14 15" key="1">
    <citation type="submission" date="2012-06" db="EMBL/GenBank/DDBJ databases">
        <title>Complete sequence of Thiocystis violascens DSM 198.</title>
        <authorList>
            <consortium name="US DOE Joint Genome Institute"/>
            <person name="Lucas S."/>
            <person name="Han J."/>
            <person name="Lapidus A."/>
            <person name="Cheng J.-F."/>
            <person name="Goodwin L."/>
            <person name="Pitluck S."/>
            <person name="Peters L."/>
            <person name="Ovchinnikova G."/>
            <person name="Teshima H."/>
            <person name="Detter J.C."/>
            <person name="Han C."/>
            <person name="Tapia R."/>
            <person name="Land M."/>
            <person name="Hauser L."/>
            <person name="Kyrpides N."/>
            <person name="Ivanova N."/>
            <person name="Pagani I."/>
            <person name="Vogl K."/>
            <person name="Liu Z."/>
            <person name="Frigaard N.-U."/>
            <person name="Bryant D."/>
            <person name="Woyke T."/>
        </authorList>
    </citation>
    <scope>NUCLEOTIDE SEQUENCE [LARGE SCALE GENOMIC DNA]</scope>
    <source>
        <strain evidence="15">ATCC 17096 / DSM 198 / 6111</strain>
    </source>
</reference>
<keyword evidence="7" id="KW-0143">Chaperone</keyword>
<dbReference type="EMBL" id="CP003154">
    <property type="protein sequence ID" value="AFL72688.1"/>
    <property type="molecule type" value="Genomic_DNA"/>
</dbReference>
<organism evidence="14 15">
    <name type="scientific">Thiocystis violascens (strain ATCC 17096 / DSM 198 / 6111)</name>
    <name type="common">Chromatium violascens</name>
    <dbReference type="NCBI Taxonomy" id="765911"/>
    <lineage>
        <taxon>Bacteria</taxon>
        <taxon>Pseudomonadati</taxon>
        <taxon>Pseudomonadota</taxon>
        <taxon>Gammaproteobacteria</taxon>
        <taxon>Chromatiales</taxon>
        <taxon>Chromatiaceae</taxon>
        <taxon>Thiocystis</taxon>
    </lineage>
</organism>
<keyword evidence="4 12" id="KW-0812">Transmembrane</keyword>
<evidence type="ECO:0000256" key="3">
    <source>
        <dbReference type="ARBA" id="ARBA00022519"/>
    </source>
</evidence>
<dbReference type="HOGENOM" id="CLU_023843_1_1_6"/>
<dbReference type="Proteomes" id="UP000006062">
    <property type="component" value="Chromosome"/>
</dbReference>
<sequence>MLQTIRDRAQGWIAWAIVVLISVPFALWGIQSYLGVGGEPVVAKINGVEIPARELDRRVQEARIELRERLGAAYDLAALDDKQLRAEVLDEMVREVLLLDVTRRLGLRVSDREIQIQVLSEPAFQQDGRFDQGAYERILELQGMTPALFESRLRQQMTGTQLVRAVSGSEFVTRSELSQYQRLAQQKRELTYARFPVADFASAEPIDETAITAYYESNAARFQTPEQVKLDYLILDASTLSGTAEIGEEELRRHYDDDPARFTQPERRKVSHLLLSVPSDADEAAANQVLSEIKAVRDRLLAGESLDELAKQVSDDPGSAAKGGSLGMIEKGVMVPAFEQVAFTLPAGELSEPVRTQFGYHLIRVDEIVPSVVKPFEEVREQLRAELAKQSADALFYELGERLANLVYESPDSLEPAAEELGLAIQQSDWIGREGGEGILGQPKVLAAAFSNEVLVEGNNSDLIEPERDSLQAIVLRFVEHRPAATKPLDEVREEIVAEIGREKARLAAEMAAESAAAKLRDGADWAATLGTLKLEEPGLVDRQTTSVPAPILDTAFTLPAPSEGSISVGTAALDHGDAAVVRLIRVQDGEVESEDAGQTAPEASMLSQLMARQLYADMLRDMESRAKIERKAASSVEDL</sequence>
<keyword evidence="11" id="KW-0697">Rotamase</keyword>
<evidence type="ECO:0000256" key="7">
    <source>
        <dbReference type="ARBA" id="ARBA00023186"/>
    </source>
</evidence>
<gene>
    <name evidence="14" type="ordered locus">Thivi_0634</name>
</gene>
<keyword evidence="15" id="KW-1185">Reference proteome</keyword>
<evidence type="ECO:0000256" key="4">
    <source>
        <dbReference type="ARBA" id="ARBA00022692"/>
    </source>
</evidence>
<evidence type="ECO:0000256" key="10">
    <source>
        <dbReference type="ARBA" id="ARBA00042775"/>
    </source>
</evidence>
<evidence type="ECO:0000256" key="5">
    <source>
        <dbReference type="ARBA" id="ARBA00022989"/>
    </source>
</evidence>
<dbReference type="Gene3D" id="1.10.4030.10">
    <property type="entry name" value="Porin chaperone SurA, peptide-binding domain"/>
    <property type="match status" value="1"/>
</dbReference>
<feature type="transmembrane region" description="Helical" evidence="12">
    <location>
        <begin position="12"/>
        <end position="30"/>
    </location>
</feature>
<evidence type="ECO:0000256" key="8">
    <source>
        <dbReference type="ARBA" id="ARBA00038408"/>
    </source>
</evidence>
<dbReference type="InterPro" id="IPR046357">
    <property type="entry name" value="PPIase_dom_sf"/>
</dbReference>
<accession>I3Y6S0</accession>
<keyword evidence="3" id="KW-0997">Cell inner membrane</keyword>
<evidence type="ECO:0000256" key="2">
    <source>
        <dbReference type="ARBA" id="ARBA00022475"/>
    </source>
</evidence>
<evidence type="ECO:0000313" key="15">
    <source>
        <dbReference type="Proteomes" id="UP000006062"/>
    </source>
</evidence>
<dbReference type="SUPFAM" id="SSF109998">
    <property type="entry name" value="Triger factor/SurA peptide-binding domain-like"/>
    <property type="match status" value="1"/>
</dbReference>
<dbReference type="OrthoDB" id="9812372at2"/>
<dbReference type="PANTHER" id="PTHR47529">
    <property type="entry name" value="PEPTIDYL-PROLYL CIS-TRANS ISOMERASE D"/>
    <property type="match status" value="1"/>
</dbReference>
<evidence type="ECO:0000256" key="6">
    <source>
        <dbReference type="ARBA" id="ARBA00023136"/>
    </source>
</evidence>
<comment type="subcellular location">
    <subcellularLocation>
        <location evidence="1">Cell inner membrane</location>
        <topology evidence="1">Single-pass type II membrane protein</topology>
        <orientation evidence="1">Periplasmic side</orientation>
    </subcellularLocation>
</comment>
<proteinExistence type="inferred from homology"/>
<keyword evidence="6 12" id="KW-0472">Membrane</keyword>
<keyword evidence="5 12" id="KW-1133">Transmembrane helix</keyword>
<evidence type="ECO:0000256" key="12">
    <source>
        <dbReference type="SAM" id="Phobius"/>
    </source>
</evidence>
<dbReference type="PANTHER" id="PTHR47529:SF1">
    <property type="entry name" value="PERIPLASMIC CHAPERONE PPID"/>
    <property type="match status" value="1"/>
</dbReference>
<comment type="similarity">
    <text evidence="8">Belongs to the PpiD chaperone family.</text>
</comment>
<dbReference type="KEGG" id="tvi:Thivi_0634"/>
<dbReference type="Pfam" id="PF00639">
    <property type="entry name" value="Rotamase"/>
    <property type="match status" value="1"/>
</dbReference>
<dbReference type="GO" id="GO:0003755">
    <property type="term" value="F:peptidyl-prolyl cis-trans isomerase activity"/>
    <property type="evidence" value="ECO:0007669"/>
    <property type="project" value="UniProtKB-KW"/>
</dbReference>
<evidence type="ECO:0000259" key="13">
    <source>
        <dbReference type="PROSITE" id="PS50198"/>
    </source>
</evidence>
<evidence type="ECO:0000256" key="9">
    <source>
        <dbReference type="ARBA" id="ARBA00040743"/>
    </source>
</evidence>